<name>A0AAD5USB9_9APHY</name>
<dbReference type="Proteomes" id="UP001212997">
    <property type="component" value="Unassembled WGS sequence"/>
</dbReference>
<reference evidence="1" key="1">
    <citation type="submission" date="2022-07" db="EMBL/GenBank/DDBJ databases">
        <title>Genome Sequence of Physisporinus lineatus.</title>
        <authorList>
            <person name="Buettner E."/>
        </authorList>
    </citation>
    <scope>NUCLEOTIDE SEQUENCE</scope>
    <source>
        <strain evidence="1">VT162</strain>
    </source>
</reference>
<comment type="caution">
    <text evidence="1">The sequence shown here is derived from an EMBL/GenBank/DDBJ whole genome shotgun (WGS) entry which is preliminary data.</text>
</comment>
<organism evidence="1 2">
    <name type="scientific">Meripilus lineatus</name>
    <dbReference type="NCBI Taxonomy" id="2056292"/>
    <lineage>
        <taxon>Eukaryota</taxon>
        <taxon>Fungi</taxon>
        <taxon>Dikarya</taxon>
        <taxon>Basidiomycota</taxon>
        <taxon>Agaricomycotina</taxon>
        <taxon>Agaricomycetes</taxon>
        <taxon>Polyporales</taxon>
        <taxon>Meripilaceae</taxon>
        <taxon>Meripilus</taxon>
    </lineage>
</organism>
<protein>
    <submittedName>
        <fullName evidence="1">Uncharacterized protein</fullName>
    </submittedName>
</protein>
<accession>A0AAD5USB9</accession>
<dbReference type="EMBL" id="JANAWD010000736">
    <property type="protein sequence ID" value="KAJ3476221.1"/>
    <property type="molecule type" value="Genomic_DNA"/>
</dbReference>
<evidence type="ECO:0000313" key="2">
    <source>
        <dbReference type="Proteomes" id="UP001212997"/>
    </source>
</evidence>
<dbReference type="AlphaFoldDB" id="A0AAD5USB9"/>
<proteinExistence type="predicted"/>
<sequence>MAILLGVCRMGLALSSAEDRRTTFTQHADYLRSWDWGVPLVGVIFSIDDPLTYLAPLRELRESNIPFYIQVPPAPENNANNRALEVPLDEDDGRVEEDRLEDPEDVPLYLLIQEVLDSLPPFTPLPEFPPTTREWSPLVLDNARLVVDDLSEVKLRIKALLDELPANGVLTHAVERGIPFRFVAPIEKLKLMLPRGFKTDEGRPPYLSRAYVDLPLAYQSDPIALWAQYCVKVYDLLQRPHSVAFLCKGGMEWRLAIHFNGPTLLDVLHARLSTTSAGFYHGFPYVEGHLGDDVSSHETLVLLGTCIDPVSGMIRSWWPTQTSRTRSGSKSGLSY</sequence>
<keyword evidence="2" id="KW-1185">Reference proteome</keyword>
<gene>
    <name evidence="1" type="ORF">NLI96_g11302</name>
</gene>
<evidence type="ECO:0000313" key="1">
    <source>
        <dbReference type="EMBL" id="KAJ3476221.1"/>
    </source>
</evidence>